<reference evidence="1" key="1">
    <citation type="submission" date="2020-11" db="EMBL/GenBank/DDBJ databases">
        <title>Kefir isolates.</title>
        <authorList>
            <person name="Marcisauskas S."/>
            <person name="Kim Y."/>
            <person name="Blasche S."/>
        </authorList>
    </citation>
    <scope>NUCLEOTIDE SEQUENCE</scope>
    <source>
        <strain evidence="1">Olga-1</strain>
    </source>
</reference>
<dbReference type="EMBL" id="PUHW01000826">
    <property type="protein sequence ID" value="KAG0684223.1"/>
    <property type="molecule type" value="Genomic_DNA"/>
</dbReference>
<sequence>TLYDYSNRTLYIHLHNHDSKDASVYGNSLNKLFKIPFDAAYQSGDYLNSTIASPPTDKCNIVIVQSSLYSL</sequence>
<dbReference type="Proteomes" id="UP000697127">
    <property type="component" value="Unassembled WGS sequence"/>
</dbReference>
<dbReference type="AlphaFoldDB" id="A0A9P7BDL0"/>
<comment type="caution">
    <text evidence="1">The sequence shown here is derived from an EMBL/GenBank/DDBJ whole genome shotgun (WGS) entry which is preliminary data.</text>
</comment>
<organism evidence="1 2">
    <name type="scientific">Pichia californica</name>
    <dbReference type="NCBI Taxonomy" id="460514"/>
    <lineage>
        <taxon>Eukaryota</taxon>
        <taxon>Fungi</taxon>
        <taxon>Dikarya</taxon>
        <taxon>Ascomycota</taxon>
        <taxon>Saccharomycotina</taxon>
        <taxon>Pichiomycetes</taxon>
        <taxon>Pichiales</taxon>
        <taxon>Pichiaceae</taxon>
        <taxon>Pichia</taxon>
    </lineage>
</organism>
<gene>
    <name evidence="1" type="ORF">C6P40_005110</name>
</gene>
<protein>
    <submittedName>
        <fullName evidence="1">Uncharacterized protein</fullName>
    </submittedName>
</protein>
<evidence type="ECO:0000313" key="2">
    <source>
        <dbReference type="Proteomes" id="UP000697127"/>
    </source>
</evidence>
<evidence type="ECO:0000313" key="1">
    <source>
        <dbReference type="EMBL" id="KAG0684223.1"/>
    </source>
</evidence>
<feature type="non-terminal residue" evidence="1">
    <location>
        <position position="71"/>
    </location>
</feature>
<name>A0A9P7BDL0_9ASCO</name>
<keyword evidence="2" id="KW-1185">Reference proteome</keyword>
<accession>A0A9P7BDL0</accession>
<feature type="non-terminal residue" evidence="1">
    <location>
        <position position="1"/>
    </location>
</feature>
<proteinExistence type="predicted"/>